<dbReference type="GO" id="GO:0005524">
    <property type="term" value="F:ATP binding"/>
    <property type="evidence" value="ECO:0007669"/>
    <property type="project" value="InterPro"/>
</dbReference>
<dbReference type="AlphaFoldDB" id="A0A085WV66"/>
<dbReference type="InterPro" id="IPR027417">
    <property type="entry name" value="P-loop_NTPase"/>
</dbReference>
<dbReference type="InterPro" id="IPR041685">
    <property type="entry name" value="AAA_GajA/Old/RecF-like"/>
</dbReference>
<dbReference type="OrthoDB" id="9816506at2"/>
<evidence type="ECO:0000313" key="4">
    <source>
        <dbReference type="EMBL" id="KFE71579.1"/>
    </source>
</evidence>
<evidence type="ECO:0000313" key="5">
    <source>
        <dbReference type="Proteomes" id="UP000028725"/>
    </source>
</evidence>
<dbReference type="GO" id="GO:0016887">
    <property type="term" value="F:ATP hydrolysis activity"/>
    <property type="evidence" value="ECO:0007669"/>
    <property type="project" value="InterPro"/>
</dbReference>
<dbReference type="PANTHER" id="PTHR32182">
    <property type="entry name" value="DNA REPLICATION AND REPAIR PROTEIN RECF"/>
    <property type="match status" value="1"/>
</dbReference>
<gene>
    <name evidence="4" type="ORF">DB31_3709</name>
</gene>
<dbReference type="PANTHER" id="PTHR32182:SF22">
    <property type="entry name" value="ATP-DEPENDENT ENDONUCLEASE, OLD FAMILY-RELATED"/>
    <property type="match status" value="1"/>
</dbReference>
<dbReference type="Gene3D" id="3.40.50.300">
    <property type="entry name" value="P-loop containing nucleotide triphosphate hydrolases"/>
    <property type="match status" value="2"/>
</dbReference>
<evidence type="ECO:0000259" key="2">
    <source>
        <dbReference type="Pfam" id="PF13175"/>
    </source>
</evidence>
<dbReference type="InterPro" id="IPR003959">
    <property type="entry name" value="ATPase_AAA_core"/>
</dbReference>
<dbReference type="STRING" id="394096.DB31_3709"/>
<dbReference type="Proteomes" id="UP000028725">
    <property type="component" value="Unassembled WGS sequence"/>
</dbReference>
<dbReference type="CDD" id="cd00267">
    <property type="entry name" value="ABC_ATPase"/>
    <property type="match status" value="1"/>
</dbReference>
<dbReference type="RefSeq" id="WP_044183742.1">
    <property type="nucleotide sequence ID" value="NZ_JMCB01000002.1"/>
</dbReference>
<reference evidence="4 5" key="1">
    <citation type="submission" date="2014-04" db="EMBL/GenBank/DDBJ databases">
        <title>Genome assembly of Hyalangium minutum DSM 14724.</title>
        <authorList>
            <person name="Sharma G."/>
            <person name="Subramanian S."/>
        </authorList>
    </citation>
    <scope>NUCLEOTIDE SEQUENCE [LARGE SCALE GENOMIC DNA]</scope>
    <source>
        <strain evidence="4 5">DSM 14724</strain>
    </source>
</reference>
<evidence type="ECO:0000256" key="1">
    <source>
        <dbReference type="SAM" id="MobiDB-lite"/>
    </source>
</evidence>
<evidence type="ECO:0000259" key="3">
    <source>
        <dbReference type="Pfam" id="PF13304"/>
    </source>
</evidence>
<dbReference type="Pfam" id="PF13304">
    <property type="entry name" value="AAA_21"/>
    <property type="match status" value="1"/>
</dbReference>
<organism evidence="4 5">
    <name type="scientific">Hyalangium minutum</name>
    <dbReference type="NCBI Taxonomy" id="394096"/>
    <lineage>
        <taxon>Bacteria</taxon>
        <taxon>Pseudomonadati</taxon>
        <taxon>Myxococcota</taxon>
        <taxon>Myxococcia</taxon>
        <taxon>Myxococcales</taxon>
        <taxon>Cystobacterineae</taxon>
        <taxon>Archangiaceae</taxon>
        <taxon>Hyalangium</taxon>
    </lineage>
</organism>
<proteinExistence type="predicted"/>
<dbReference type="EMBL" id="JMCB01000002">
    <property type="protein sequence ID" value="KFE71579.1"/>
    <property type="molecule type" value="Genomic_DNA"/>
</dbReference>
<sequence>MIRSVRFENFRCLRDVELKLAPLTVLVGPSGSGKTSILEGMQYRISCEHSDHWRLDVTKPIAMEFTFSDGQHQRRVFPIVGLDSWAMQGFAVQGLALELGALRSDAPLARATALSPNGDNLASVFASLLPPQREAVVSQLCRWVPHISDVGLQPTGPRSQQLRFRDRWQPNLWFTPWQVADSVLLLLALLVLPCQVPMPDVLTLDEPERGLPPRTLGDLVGLLRQLSRGSSERPPVQILIATHSLELLEHVQAEEVRMLSRSPEDGSVRVNAPRQDTQDWRGRDTMPS</sequence>
<protein>
    <recommendedName>
        <fullName evidence="6">ATPase AAA-type core domain-containing protein</fullName>
    </recommendedName>
</protein>
<keyword evidence="5" id="KW-1185">Reference proteome</keyword>
<feature type="domain" description="ATPase AAA-type core" evidence="3">
    <location>
        <begin position="173"/>
        <end position="249"/>
    </location>
</feature>
<dbReference type="SUPFAM" id="SSF52540">
    <property type="entry name" value="P-loop containing nucleoside triphosphate hydrolases"/>
    <property type="match status" value="1"/>
</dbReference>
<feature type="region of interest" description="Disordered" evidence="1">
    <location>
        <begin position="258"/>
        <end position="288"/>
    </location>
</feature>
<name>A0A085WV66_9BACT</name>
<feature type="compositionally biased region" description="Basic and acidic residues" evidence="1">
    <location>
        <begin position="276"/>
        <end position="288"/>
    </location>
</feature>
<comment type="caution">
    <text evidence="4">The sequence shown here is derived from an EMBL/GenBank/DDBJ whole genome shotgun (WGS) entry which is preliminary data.</text>
</comment>
<feature type="domain" description="Endonuclease GajA/Old nuclease/RecF-like AAA" evidence="2">
    <location>
        <begin position="1"/>
        <end position="42"/>
    </location>
</feature>
<dbReference type="GO" id="GO:0000731">
    <property type="term" value="P:DNA synthesis involved in DNA repair"/>
    <property type="evidence" value="ECO:0007669"/>
    <property type="project" value="TreeGrafter"/>
</dbReference>
<accession>A0A085WV66</accession>
<feature type="compositionally biased region" description="Basic and acidic residues" evidence="1">
    <location>
        <begin position="258"/>
        <end position="267"/>
    </location>
</feature>
<evidence type="ECO:0008006" key="6">
    <source>
        <dbReference type="Google" id="ProtNLM"/>
    </source>
</evidence>
<dbReference type="GO" id="GO:0006302">
    <property type="term" value="P:double-strand break repair"/>
    <property type="evidence" value="ECO:0007669"/>
    <property type="project" value="TreeGrafter"/>
</dbReference>
<dbReference type="Pfam" id="PF13175">
    <property type="entry name" value="AAA_15"/>
    <property type="match status" value="1"/>
</dbReference>